<sequence length="164" mass="18323">MAEATDGTLGKRPKLRTQYNYKVDRSFYETGGGTSLTVPDETLSIKEILNKYVKGQNMSDMLSRQTGFNSEESNFDDPDLDALKRLDEIDRKEYAKSVQNDIANFESDLKRQQESIAEKQKDDQKKSSENLKKHSSTTDEDDGPGTPDPGHSPKSEKGGKPGTK</sequence>
<evidence type="ECO:0000256" key="1">
    <source>
        <dbReference type="SAM" id="MobiDB-lite"/>
    </source>
</evidence>
<reference evidence="2" key="1">
    <citation type="submission" date="2018-12" db="EMBL/GenBank/DDBJ databases">
        <title>Singled stranded DNA viruses identified in blackflies (Austrosimulium ungulatum) sampled in New Zealand.</title>
        <authorList>
            <person name="Kraberger S."/>
            <person name="Fontenele R.S."/>
            <person name="Schmidlin K."/>
            <person name="Walters M."/>
            <person name="Varsani A."/>
        </authorList>
    </citation>
    <scope>NUCLEOTIDE SEQUENCE [LARGE SCALE GENOMIC DNA]</scope>
    <source>
        <strain evidence="2">166</strain>
    </source>
</reference>
<dbReference type="Proteomes" id="UP000324776">
    <property type="component" value="Genome"/>
</dbReference>
<name>A0A4P8PKJ8_9VIRU</name>
<feature type="region of interest" description="Disordered" evidence="1">
    <location>
        <begin position="99"/>
        <end position="164"/>
    </location>
</feature>
<feature type="compositionally biased region" description="Basic and acidic residues" evidence="1">
    <location>
        <begin position="151"/>
        <end position="164"/>
    </location>
</feature>
<accession>A0A4P8PKJ8</accession>
<dbReference type="EMBL" id="MK249215">
    <property type="protein sequence ID" value="QCQ85051.1"/>
    <property type="molecule type" value="Genomic_DNA"/>
</dbReference>
<evidence type="ECO:0000313" key="2">
    <source>
        <dbReference type="EMBL" id="QCQ85051.1"/>
    </source>
</evidence>
<proteinExistence type="predicted"/>
<feature type="compositionally biased region" description="Basic and acidic residues" evidence="1">
    <location>
        <begin position="107"/>
        <end position="132"/>
    </location>
</feature>
<organism evidence="2">
    <name type="scientific">Blackfly microvirus SF02</name>
    <dbReference type="NCBI Taxonomy" id="2576452"/>
    <lineage>
        <taxon>Viruses</taxon>
        <taxon>Monodnaviria</taxon>
        <taxon>Sangervirae</taxon>
        <taxon>Phixviricota</taxon>
        <taxon>Malgrandaviricetes</taxon>
        <taxon>Petitvirales</taxon>
        <taxon>Microviridae</taxon>
        <taxon>Microvirus</taxon>
    </lineage>
</organism>
<protein>
    <submittedName>
        <fullName evidence="2">Uncharacterized protein</fullName>
    </submittedName>
</protein>